<evidence type="ECO:0000256" key="6">
    <source>
        <dbReference type="RuleBase" id="RU368003"/>
    </source>
</evidence>
<dbReference type="GO" id="GO:0003677">
    <property type="term" value="F:DNA binding"/>
    <property type="evidence" value="ECO:0007669"/>
    <property type="project" value="TreeGrafter"/>
</dbReference>
<dbReference type="PROSITE" id="PS50004">
    <property type="entry name" value="C2"/>
    <property type="match status" value="1"/>
</dbReference>
<dbReference type="Pfam" id="PF00168">
    <property type="entry name" value="C2"/>
    <property type="match status" value="1"/>
</dbReference>
<dbReference type="GO" id="GO:0000178">
    <property type="term" value="C:exosome (RNase complex)"/>
    <property type="evidence" value="ECO:0007669"/>
    <property type="project" value="TreeGrafter"/>
</dbReference>
<dbReference type="PANTHER" id="PTHR15341:SF3">
    <property type="entry name" value="NUCLEAR NUCLEIC ACID-BINDING PROTEIN C1D"/>
    <property type="match status" value="1"/>
</dbReference>
<sequence length="219" mass="24528">MPPKITQVQEPLSQTLPANHRNATNALLASLDDLESMLAPLFATPSALSETVAKLDTEKRCQLELLLAYALNTLAFINLKTNGTAPASHPVMHELKRIKGYTEKLRQVTHGELVIVPIQGRDLPNRERFGKQDPFILFKLGNVSKRSSTDVRGGQRPRWKDDQINIMMYESDAKDATSLYVTCLDEDHQKNDFIGNCVVNLAKVLEYGEHDGKLHTSSY</sequence>
<keyword evidence="4 6" id="KW-0694">RNA-binding</keyword>
<evidence type="ECO:0000313" key="9">
    <source>
        <dbReference type="Proteomes" id="UP000823405"/>
    </source>
</evidence>
<dbReference type="InterPro" id="IPR007146">
    <property type="entry name" value="Sas10/Utp3/C1D"/>
</dbReference>
<organism evidence="8 9">
    <name type="scientific">Linnemannia gamsii</name>
    <dbReference type="NCBI Taxonomy" id="64522"/>
    <lineage>
        <taxon>Eukaryota</taxon>
        <taxon>Fungi</taxon>
        <taxon>Fungi incertae sedis</taxon>
        <taxon>Mucoromycota</taxon>
        <taxon>Mortierellomycotina</taxon>
        <taxon>Mortierellomycetes</taxon>
        <taxon>Mortierellales</taxon>
        <taxon>Mortierellaceae</taxon>
        <taxon>Linnemannia</taxon>
    </lineage>
</organism>
<keyword evidence="5 6" id="KW-0539">Nucleus</keyword>
<dbReference type="SUPFAM" id="SSF49562">
    <property type="entry name" value="C2 domain (Calcium/lipid-binding domain, CaLB)"/>
    <property type="match status" value="1"/>
</dbReference>
<evidence type="ECO:0000259" key="7">
    <source>
        <dbReference type="PROSITE" id="PS50004"/>
    </source>
</evidence>
<keyword evidence="3 6" id="KW-0698">rRNA processing</keyword>
<dbReference type="SMART" id="SM00239">
    <property type="entry name" value="C2"/>
    <property type="match status" value="1"/>
</dbReference>
<dbReference type="PANTHER" id="PTHR15341">
    <property type="entry name" value="SUN-COR STEROID HORMONE RECEPTOR CO-REPRESSOR"/>
    <property type="match status" value="1"/>
</dbReference>
<dbReference type="Pfam" id="PF04000">
    <property type="entry name" value="Sas10_Utp3"/>
    <property type="match status" value="1"/>
</dbReference>
<dbReference type="InterPro" id="IPR035892">
    <property type="entry name" value="C2_domain_sf"/>
</dbReference>
<comment type="function">
    <text evidence="6">Required for exosome-dependent processing of pre-rRNA and small nucleolar RNA (snRNA) precursors. Involved in processing of 35S pre-rRNA at the A0, A1 and A2 sites.</text>
</comment>
<accession>A0A9P6R305</accession>
<dbReference type="EMBL" id="JAAAIN010001014">
    <property type="protein sequence ID" value="KAG0308198.1"/>
    <property type="molecule type" value="Genomic_DNA"/>
</dbReference>
<comment type="similarity">
    <text evidence="2 6">Belongs to the C1D family.</text>
</comment>
<feature type="domain" description="C2" evidence="7">
    <location>
        <begin position="91"/>
        <end position="214"/>
    </location>
</feature>
<dbReference type="Gene3D" id="2.60.40.150">
    <property type="entry name" value="C2 domain"/>
    <property type="match status" value="1"/>
</dbReference>
<evidence type="ECO:0000256" key="2">
    <source>
        <dbReference type="ARBA" id="ARBA00009154"/>
    </source>
</evidence>
<gene>
    <name evidence="8" type="ORF">BGZ97_000132</name>
</gene>
<dbReference type="GO" id="GO:0003723">
    <property type="term" value="F:RNA binding"/>
    <property type="evidence" value="ECO:0007669"/>
    <property type="project" value="UniProtKB-UniRule"/>
</dbReference>
<name>A0A9P6R305_9FUNG</name>
<evidence type="ECO:0000256" key="4">
    <source>
        <dbReference type="ARBA" id="ARBA00022884"/>
    </source>
</evidence>
<dbReference type="GO" id="GO:0000460">
    <property type="term" value="P:maturation of 5.8S rRNA"/>
    <property type="evidence" value="ECO:0007669"/>
    <property type="project" value="TreeGrafter"/>
</dbReference>
<evidence type="ECO:0000256" key="3">
    <source>
        <dbReference type="ARBA" id="ARBA00022552"/>
    </source>
</evidence>
<dbReference type="GO" id="GO:0010468">
    <property type="term" value="P:regulation of gene expression"/>
    <property type="evidence" value="ECO:0007669"/>
    <property type="project" value="TreeGrafter"/>
</dbReference>
<dbReference type="Proteomes" id="UP000823405">
    <property type="component" value="Unassembled WGS sequence"/>
</dbReference>
<comment type="subcellular location">
    <subcellularLocation>
        <location evidence="1 6">Nucleus</location>
    </subcellularLocation>
</comment>
<evidence type="ECO:0000313" key="8">
    <source>
        <dbReference type="EMBL" id="KAG0308198.1"/>
    </source>
</evidence>
<dbReference type="InterPro" id="IPR000008">
    <property type="entry name" value="C2_dom"/>
</dbReference>
<evidence type="ECO:0000256" key="1">
    <source>
        <dbReference type="ARBA" id="ARBA00004123"/>
    </source>
</evidence>
<comment type="caution">
    <text evidence="8">The sequence shown here is derived from an EMBL/GenBank/DDBJ whole genome shotgun (WGS) entry which is preliminary data.</text>
</comment>
<dbReference type="InterPro" id="IPR011082">
    <property type="entry name" value="Exosome-assoc_fac/DNA_repair"/>
</dbReference>
<evidence type="ECO:0000256" key="5">
    <source>
        <dbReference type="ARBA" id="ARBA00023242"/>
    </source>
</evidence>
<dbReference type="AlphaFoldDB" id="A0A9P6R305"/>
<keyword evidence="9" id="KW-1185">Reference proteome</keyword>
<dbReference type="GO" id="GO:0005730">
    <property type="term" value="C:nucleolus"/>
    <property type="evidence" value="ECO:0007669"/>
    <property type="project" value="TreeGrafter"/>
</dbReference>
<dbReference type="OrthoDB" id="10261072at2759"/>
<reference evidence="8" key="1">
    <citation type="journal article" date="2020" name="Fungal Divers.">
        <title>Resolving the Mortierellaceae phylogeny through synthesis of multi-gene phylogenetics and phylogenomics.</title>
        <authorList>
            <person name="Vandepol N."/>
            <person name="Liber J."/>
            <person name="Desiro A."/>
            <person name="Na H."/>
            <person name="Kennedy M."/>
            <person name="Barry K."/>
            <person name="Grigoriev I.V."/>
            <person name="Miller A.N."/>
            <person name="O'Donnell K."/>
            <person name="Stajich J.E."/>
            <person name="Bonito G."/>
        </authorList>
    </citation>
    <scope>NUCLEOTIDE SEQUENCE</scope>
    <source>
        <strain evidence="8">NVP60</strain>
    </source>
</reference>
<proteinExistence type="inferred from homology"/>
<protein>
    <recommendedName>
        <fullName evidence="6">Exosome complex protein</fullName>
    </recommendedName>
</protein>